<evidence type="ECO:0000313" key="2">
    <source>
        <dbReference type="Proteomes" id="UP000321820"/>
    </source>
</evidence>
<protein>
    <recommendedName>
        <fullName evidence="3">DUF3352 domain-containing protein</fullName>
    </recommendedName>
</protein>
<organism evidence="1 2">
    <name type="scientific">Terriglobus albidus</name>
    <dbReference type="NCBI Taxonomy" id="1592106"/>
    <lineage>
        <taxon>Bacteria</taxon>
        <taxon>Pseudomonadati</taxon>
        <taxon>Acidobacteriota</taxon>
        <taxon>Terriglobia</taxon>
        <taxon>Terriglobales</taxon>
        <taxon>Acidobacteriaceae</taxon>
        <taxon>Terriglobus</taxon>
    </lineage>
</organism>
<name>A0A5B9ED97_9BACT</name>
<dbReference type="RefSeq" id="WP_147649423.1">
    <property type="nucleotide sequence ID" value="NZ_CP042806.1"/>
</dbReference>
<dbReference type="AlphaFoldDB" id="A0A5B9ED97"/>
<dbReference type="KEGG" id="talb:FTW19_20510"/>
<gene>
    <name evidence="1" type="ORF">FTW19_20510</name>
</gene>
<accession>A0A5B9ED97</accession>
<dbReference type="OrthoDB" id="115250at2"/>
<proteinExistence type="predicted"/>
<keyword evidence="2" id="KW-1185">Reference proteome</keyword>
<evidence type="ECO:0008006" key="3">
    <source>
        <dbReference type="Google" id="ProtNLM"/>
    </source>
</evidence>
<dbReference type="Proteomes" id="UP000321820">
    <property type="component" value="Chromosome"/>
</dbReference>
<dbReference type="EMBL" id="CP042806">
    <property type="protein sequence ID" value="QEE30153.1"/>
    <property type="molecule type" value="Genomic_DNA"/>
</dbReference>
<evidence type="ECO:0000313" key="1">
    <source>
        <dbReference type="EMBL" id="QEE30153.1"/>
    </source>
</evidence>
<sequence length="321" mass="35371">MRKRTRYSLLIALALLGALVVAILLRKNAPPEVARLLPESDGILYLNLKPIRLITKLDQKAITRTPDYQKFIDATGFLFERDLDAVAFSLHRMDDPTGPNGPVAYSEVFEGRFDGKRLSDYLRSISSSTENYAGHEIFTVPVENRKLRVTTLGYDMVAASNMPTAEQLHSILDRYRASASPFSGSSLLGEHYSSVPLLSFAWGIGQIGLPLTESGNMNIGGVQLPLPQDATFVASARFVGSLRLRVEEIAANEQAAARDAGNMNMLLTLFRGFELNQARSAEDTLLLEALANTKIEQKKERTVLTSAISLDALRRASNNQK</sequence>
<reference evidence="1 2" key="1">
    <citation type="submission" date="2019-08" db="EMBL/GenBank/DDBJ databases">
        <title>Complete genome sequence of Terriglobus albidus strain ORNL.</title>
        <authorList>
            <person name="Podar M."/>
        </authorList>
    </citation>
    <scope>NUCLEOTIDE SEQUENCE [LARGE SCALE GENOMIC DNA]</scope>
    <source>
        <strain evidence="1 2">ORNL</strain>
    </source>
</reference>